<gene>
    <name evidence="2" type="ORF">SAMN06297358_3769</name>
</gene>
<reference evidence="3" key="1">
    <citation type="submission" date="2017-09" db="EMBL/GenBank/DDBJ databases">
        <authorList>
            <person name="Varghese N."/>
            <person name="Submissions S."/>
        </authorList>
    </citation>
    <scope>NUCLEOTIDE SEQUENCE [LARGE SCALE GENOMIC DNA]</scope>
    <source>
        <strain evidence="3">CGMCC 1.12803</strain>
    </source>
</reference>
<feature type="domain" description="IPT/TIG" evidence="1">
    <location>
        <begin position="391"/>
        <end position="454"/>
    </location>
</feature>
<dbReference type="PANTHER" id="PTHR23361">
    <property type="entry name" value="MUCIN"/>
    <property type="match status" value="1"/>
</dbReference>
<name>A0A286ADT5_9SPHI</name>
<dbReference type="InterPro" id="IPR002909">
    <property type="entry name" value="IPT_dom"/>
</dbReference>
<dbReference type="RefSeq" id="WP_097133538.1">
    <property type="nucleotide sequence ID" value="NZ_OCMT01000004.1"/>
</dbReference>
<evidence type="ECO:0000259" key="1">
    <source>
        <dbReference type="Pfam" id="PF01833"/>
    </source>
</evidence>
<dbReference type="Pfam" id="PF01833">
    <property type="entry name" value="TIG"/>
    <property type="match status" value="5"/>
</dbReference>
<dbReference type="Gene3D" id="2.60.40.10">
    <property type="entry name" value="Immunoglobulins"/>
    <property type="match status" value="5"/>
</dbReference>
<dbReference type="EMBL" id="OCMT01000004">
    <property type="protein sequence ID" value="SOD20059.1"/>
    <property type="molecule type" value="Genomic_DNA"/>
</dbReference>
<dbReference type="OrthoDB" id="1110382at2"/>
<evidence type="ECO:0000313" key="2">
    <source>
        <dbReference type="EMBL" id="SOD20059.1"/>
    </source>
</evidence>
<dbReference type="SUPFAM" id="SSF81296">
    <property type="entry name" value="E set domains"/>
    <property type="match status" value="5"/>
</dbReference>
<feature type="domain" description="IPT/TIG" evidence="1">
    <location>
        <begin position="219"/>
        <end position="267"/>
    </location>
</feature>
<feature type="domain" description="IPT/TIG" evidence="1">
    <location>
        <begin position="300"/>
        <end position="375"/>
    </location>
</feature>
<proteinExistence type="predicted"/>
<dbReference type="Proteomes" id="UP000219281">
    <property type="component" value="Unassembled WGS sequence"/>
</dbReference>
<dbReference type="InterPro" id="IPR014756">
    <property type="entry name" value="Ig_E-set"/>
</dbReference>
<organism evidence="2 3">
    <name type="scientific">Pedobacter xixiisoli</name>
    <dbReference type="NCBI Taxonomy" id="1476464"/>
    <lineage>
        <taxon>Bacteria</taxon>
        <taxon>Pseudomonadati</taxon>
        <taxon>Bacteroidota</taxon>
        <taxon>Sphingobacteriia</taxon>
        <taxon>Sphingobacteriales</taxon>
        <taxon>Sphingobacteriaceae</taxon>
        <taxon>Pedobacter</taxon>
    </lineage>
</organism>
<keyword evidence="3" id="KW-1185">Reference proteome</keyword>
<evidence type="ECO:0000313" key="3">
    <source>
        <dbReference type="Proteomes" id="UP000219281"/>
    </source>
</evidence>
<feature type="domain" description="IPT/TIG" evidence="1">
    <location>
        <begin position="132"/>
        <end position="215"/>
    </location>
</feature>
<feature type="domain" description="IPT/TIG" evidence="1">
    <location>
        <begin position="471"/>
        <end position="549"/>
    </location>
</feature>
<accession>A0A286ADT5</accession>
<sequence length="552" mass="58425">MKKLTLFSIFCLFALVLNSCKKDELSPPEIQTLTITPVSHNSVTLVGNIITKGKQKIIDYGFIYSTSTSVPDENSGTKVSLGNNPTEGEFSKTLTNITLNSSNSNMIWARAYIADDKGTVFGSAISASLPRPNSSAISPSSGQSGDVVKIAGKFYNPNINAVVVNFQNVKARVISATDTELSVEIPGGINAYHNQQISVTIAIDGAVATNSMYFTILANIKDFSPKTGPVGTLVTLSGDNMPNNSYYSSSIPIYFGNFQANTGNYYSQVLVPFSVGETSDVSVMSNGQRKTLGVFTVAAPQITSVSPEAVLPTQNITISGNNFPTQYDGSANRQMIKIGNGEYQNAGYSSSSVFSYNVPASTPEGEHTIYYRVGPHEVQAPKKLKVLGHQITGFSPSSGGPGKEVNIAGNFIVNTSYYVSFGNVNAYATATSATNLRVIVPTGIDAGKVKLTFDPSNKRILIPGEFDILGPTFTSFTPTSGVAGTLITIKGSAFYQGSGQVIFGTVAVTPISVTENTMIVAVPSNVTPGAMKLSIRTGGQTVIHPNNFTITN</sequence>
<protein>
    <submittedName>
        <fullName evidence="2">IPT/TIG domain-containing protein</fullName>
    </submittedName>
</protein>
<dbReference type="InterPro" id="IPR013783">
    <property type="entry name" value="Ig-like_fold"/>
</dbReference>
<dbReference type="AlphaFoldDB" id="A0A286ADT5"/>
<dbReference type="PANTHER" id="PTHR23361:SF20">
    <property type="entry name" value="MRH DOMAIN-CONTAINING PROTEIN"/>
    <property type="match status" value="1"/>
</dbReference>